<dbReference type="AlphaFoldDB" id="A0A6N4R988"/>
<proteinExistence type="predicted"/>
<accession>A0A6N4R988</accession>
<dbReference type="Pfam" id="PF16510">
    <property type="entry name" value="P22_portal"/>
    <property type="match status" value="1"/>
</dbReference>
<reference evidence="1 2" key="1">
    <citation type="journal article" date="2017" name="Nat. Commun.">
        <title>In situ click chemistry generation of cyclooxygenase-2 inhibitors.</title>
        <authorList>
            <person name="Bhardwaj A."/>
            <person name="Kaur J."/>
            <person name="Wuest M."/>
            <person name="Wuest F."/>
        </authorList>
    </citation>
    <scope>NUCLEOTIDE SEQUENCE [LARGE SCALE GENOMIC DNA]</scope>
    <source>
        <strain evidence="1">S2_018_000_R2_106</strain>
    </source>
</reference>
<dbReference type="InterPro" id="IPR032427">
    <property type="entry name" value="P22_portal"/>
</dbReference>
<dbReference type="Proteomes" id="UP000320948">
    <property type="component" value="Unassembled WGS sequence"/>
</dbReference>
<comment type="caution">
    <text evidence="1">The sequence shown here is derived from an EMBL/GenBank/DDBJ whole genome shotgun (WGS) entry which is preliminary data.</text>
</comment>
<name>A0A6N4R988_BLAVI</name>
<organism evidence="1 2">
    <name type="scientific">Blastochloris viridis</name>
    <name type="common">Rhodopseudomonas viridis</name>
    <dbReference type="NCBI Taxonomy" id="1079"/>
    <lineage>
        <taxon>Bacteria</taxon>
        <taxon>Pseudomonadati</taxon>
        <taxon>Pseudomonadota</taxon>
        <taxon>Alphaproteobacteria</taxon>
        <taxon>Hyphomicrobiales</taxon>
        <taxon>Blastochloridaceae</taxon>
        <taxon>Blastochloris</taxon>
    </lineage>
</organism>
<protein>
    <recommendedName>
        <fullName evidence="3">Phage portal protein</fullName>
    </recommendedName>
</protein>
<evidence type="ECO:0000313" key="1">
    <source>
        <dbReference type="EMBL" id="TKW61621.1"/>
    </source>
</evidence>
<evidence type="ECO:0008006" key="3">
    <source>
        <dbReference type="Google" id="ProtNLM"/>
    </source>
</evidence>
<dbReference type="EMBL" id="VAFM01000001">
    <property type="protein sequence ID" value="TKW61621.1"/>
    <property type="molecule type" value="Genomic_DNA"/>
</dbReference>
<gene>
    <name evidence="1" type="ORF">DI628_03065</name>
</gene>
<sequence>MARQNEALNDKGTLGRVKGWFEAAVNSKAYTSWRAEAKTSWDFYDGTQWTGEEVQRLTENGQPAIVINKIAPKIDNLAGSEVAGRTRIVYRSRSGMADEEVAARVLTDLALYVAERSEQALEISNVFRAGLVGRIGWLDIGVEDTAEGVEVFARAEDEFSVVWDPLSRRSDVSDARFVARERWLSLEEAKALFAEKAGALKSLQSDVHGPRGSVPYALAYGARGDEVGYYDPQREVYRVVEVQYRESAKQWRIRLPDGRLVATFDKSRLRIKGAVVEEMVYVPRVRVAYFSGDILLDDRALAYEHNSFTLVPFVYKRQRADGRPYGLVRAAIDPQRELNKRRSKAMHLLNTAQVIADVDAVDDPNVLVKEAARPDGVILKRAGKDLRILRNTDMAVSQVQVMEQAGRDIQDVIGVFDEAIGKQSNATSGVAIQQRQVASSMNQMFAFDTLRLLKKNLGMQVMALVRQFFTQEMVIQITDNLGAGRVIKLNEPVRDATGKQVKGADGRPLVMPDLSAGQFDVVVEEVRDVASARELEASQLEMLVRAGIPVPPDVLVEASGVAGKERILAALQTPITVNQKG</sequence>
<evidence type="ECO:0000313" key="2">
    <source>
        <dbReference type="Proteomes" id="UP000320948"/>
    </source>
</evidence>